<dbReference type="Pfam" id="PF00107">
    <property type="entry name" value="ADH_zinc_N"/>
    <property type="match status" value="1"/>
</dbReference>
<dbReference type="EMBL" id="CP003093">
    <property type="protein sequence ID" value="AER56473.1"/>
    <property type="molecule type" value="Genomic_DNA"/>
</dbReference>
<dbReference type="SUPFAM" id="SSF50129">
    <property type="entry name" value="GroES-like"/>
    <property type="match status" value="1"/>
</dbReference>
<dbReference type="Gene3D" id="3.90.180.10">
    <property type="entry name" value="Medium-chain alcohol dehydrogenases, catalytic domain"/>
    <property type="match status" value="1"/>
</dbReference>
<sequence length="361" mass="38199">MISITFDLWASGAMLAIRKITAGHGGLSVDDVPAPKEARGSDVLVKVEAAGICGTDLLIYKWGDFAKRMKLPTIIGHEISGVVEQVGSDVKGLRPGMRVSLESHVPCGVCYTCRRGWAHVCPHTRYPGVDFDGGFAPFVMVPESVCWPVPPEISPLQAAMMEPFGLAVHASMEGSGVSGLNVLVSGCGPIGLMNIAAARALGASKVIATDVHPLRLAAAARMGVDECVNAADDSVYETVRSLLGERGVDVAIDYSGQASALKALIQSITHGGELRLMGVPSQEISLNLEEWLFKGLVVRGLHGRGLFETWERSTTLLANGRVDLSSLVSHRVALSDAQDAFEMALNGKSLKILFEPNGACA</sequence>
<evidence type="ECO:0000259" key="5">
    <source>
        <dbReference type="SMART" id="SM00829"/>
    </source>
</evidence>
<evidence type="ECO:0000256" key="3">
    <source>
        <dbReference type="ARBA" id="ARBA00023002"/>
    </source>
</evidence>
<keyword evidence="2 4" id="KW-0862">Zinc</keyword>
<dbReference type="InterPro" id="IPR011032">
    <property type="entry name" value="GroES-like_sf"/>
</dbReference>
<feature type="domain" description="Enoyl reductase (ER)" evidence="5">
    <location>
        <begin position="23"/>
        <end position="354"/>
    </location>
</feature>
<dbReference type="SUPFAM" id="SSF51735">
    <property type="entry name" value="NAD(P)-binding Rossmann-fold domains"/>
    <property type="match status" value="1"/>
</dbReference>
<dbReference type="SMART" id="SM00829">
    <property type="entry name" value="PKS_ER"/>
    <property type="match status" value="1"/>
</dbReference>
<organism evidence="6 7">
    <name type="scientific">Pseudoxanthomonas spadix (strain BD-a59)</name>
    <dbReference type="NCBI Taxonomy" id="1045855"/>
    <lineage>
        <taxon>Bacteria</taxon>
        <taxon>Pseudomonadati</taxon>
        <taxon>Pseudomonadota</taxon>
        <taxon>Gammaproteobacteria</taxon>
        <taxon>Lysobacterales</taxon>
        <taxon>Lysobacteraceae</taxon>
        <taxon>Pseudoxanthomonas</taxon>
    </lineage>
</organism>
<evidence type="ECO:0000313" key="7">
    <source>
        <dbReference type="Proteomes" id="UP000005870"/>
    </source>
</evidence>
<name>G7UWG6_PSEUP</name>
<reference evidence="6 7" key="1">
    <citation type="journal article" date="2012" name="J. Bacteriol.">
        <title>Complete Genome Sequence of the BTEX-Degrading Bacterium Pseudoxanthomonas spadix BD-a59.</title>
        <authorList>
            <person name="Lee S.H."/>
            <person name="Jin H.M."/>
            <person name="Lee H.J."/>
            <person name="Kim J.M."/>
            <person name="Jeon C.O."/>
        </authorList>
    </citation>
    <scope>NUCLEOTIDE SEQUENCE [LARGE SCALE GENOMIC DNA]</scope>
    <source>
        <strain evidence="6 7">BD-a59</strain>
    </source>
</reference>
<comment type="similarity">
    <text evidence="4">Belongs to the zinc-containing alcohol dehydrogenase family.</text>
</comment>
<dbReference type="InterPro" id="IPR013154">
    <property type="entry name" value="ADH-like_N"/>
</dbReference>
<dbReference type="PROSITE" id="PS00059">
    <property type="entry name" value="ADH_ZINC"/>
    <property type="match status" value="1"/>
</dbReference>
<dbReference type="Gene3D" id="3.40.50.720">
    <property type="entry name" value="NAD(P)-binding Rossmann-like Domain"/>
    <property type="match status" value="1"/>
</dbReference>
<dbReference type="AlphaFoldDB" id="G7UWG6"/>
<dbReference type="GO" id="GO:0008270">
    <property type="term" value="F:zinc ion binding"/>
    <property type="evidence" value="ECO:0007669"/>
    <property type="project" value="InterPro"/>
</dbReference>
<comment type="cofactor">
    <cofactor evidence="4">
        <name>Zn(2+)</name>
        <dbReference type="ChEBI" id="CHEBI:29105"/>
    </cofactor>
</comment>
<keyword evidence="3" id="KW-0560">Oxidoreductase</keyword>
<gene>
    <name evidence="6" type="ordered locus">DSC_09115</name>
</gene>
<proteinExistence type="inferred from homology"/>
<dbReference type="KEGG" id="psd:DSC_09115"/>
<dbReference type="InterPro" id="IPR002328">
    <property type="entry name" value="ADH_Zn_CS"/>
</dbReference>
<dbReference type="PANTHER" id="PTHR43401:SF2">
    <property type="entry name" value="L-THREONINE 3-DEHYDROGENASE"/>
    <property type="match status" value="1"/>
</dbReference>
<keyword evidence="7" id="KW-1185">Reference proteome</keyword>
<evidence type="ECO:0000256" key="4">
    <source>
        <dbReference type="RuleBase" id="RU361277"/>
    </source>
</evidence>
<evidence type="ECO:0000256" key="1">
    <source>
        <dbReference type="ARBA" id="ARBA00022723"/>
    </source>
</evidence>
<evidence type="ECO:0000256" key="2">
    <source>
        <dbReference type="ARBA" id="ARBA00022833"/>
    </source>
</evidence>
<dbReference type="eggNOG" id="COG1063">
    <property type="taxonomic scope" value="Bacteria"/>
</dbReference>
<dbReference type="InterPro" id="IPR013149">
    <property type="entry name" value="ADH-like_C"/>
</dbReference>
<accession>G7UWG6</accession>
<dbReference type="Pfam" id="PF08240">
    <property type="entry name" value="ADH_N"/>
    <property type="match status" value="1"/>
</dbReference>
<evidence type="ECO:0000313" key="6">
    <source>
        <dbReference type="EMBL" id="AER56473.1"/>
    </source>
</evidence>
<protein>
    <submittedName>
        <fullName evidence="6">Benzyl alcohol dehydrogenase</fullName>
    </submittedName>
</protein>
<dbReference type="Proteomes" id="UP000005870">
    <property type="component" value="Chromosome"/>
</dbReference>
<dbReference type="PANTHER" id="PTHR43401">
    <property type="entry name" value="L-THREONINE 3-DEHYDROGENASE"/>
    <property type="match status" value="1"/>
</dbReference>
<dbReference type="HOGENOM" id="CLU_026673_11_0_6"/>
<dbReference type="InterPro" id="IPR036291">
    <property type="entry name" value="NAD(P)-bd_dom_sf"/>
</dbReference>
<dbReference type="InterPro" id="IPR050129">
    <property type="entry name" value="Zn_alcohol_dh"/>
</dbReference>
<keyword evidence="1 4" id="KW-0479">Metal-binding</keyword>
<dbReference type="InterPro" id="IPR020843">
    <property type="entry name" value="ER"/>
</dbReference>
<dbReference type="GO" id="GO:0016616">
    <property type="term" value="F:oxidoreductase activity, acting on the CH-OH group of donors, NAD or NADP as acceptor"/>
    <property type="evidence" value="ECO:0007669"/>
    <property type="project" value="UniProtKB-ARBA"/>
</dbReference>
<dbReference type="STRING" id="1045855.DSC_09115"/>